<feature type="signal peptide" evidence="6">
    <location>
        <begin position="1"/>
        <end position="27"/>
    </location>
</feature>
<accession>A0ABT9Z429</accession>
<evidence type="ECO:0000313" key="7">
    <source>
        <dbReference type="EMBL" id="MDQ0226982.1"/>
    </source>
</evidence>
<dbReference type="SUPFAM" id="SSF53850">
    <property type="entry name" value="Periplasmic binding protein-like II"/>
    <property type="match status" value="1"/>
</dbReference>
<dbReference type="EMBL" id="JAUSTZ010000007">
    <property type="protein sequence ID" value="MDQ0226982.1"/>
    <property type="molecule type" value="Genomic_DNA"/>
</dbReference>
<dbReference type="PROSITE" id="PS51257">
    <property type="entry name" value="PROKAR_LIPOPROTEIN"/>
    <property type="match status" value="1"/>
</dbReference>
<keyword evidence="8" id="KW-1185">Reference proteome</keyword>
<evidence type="ECO:0000256" key="5">
    <source>
        <dbReference type="ARBA" id="ARBA00023288"/>
    </source>
</evidence>
<keyword evidence="1" id="KW-1003">Cell membrane</keyword>
<evidence type="ECO:0000256" key="2">
    <source>
        <dbReference type="ARBA" id="ARBA00022729"/>
    </source>
</evidence>
<dbReference type="InterPro" id="IPR050490">
    <property type="entry name" value="Bact_solute-bd_prot1"/>
</dbReference>
<feature type="chain" id="PRO_5045919660" evidence="6">
    <location>
        <begin position="28"/>
        <end position="508"/>
    </location>
</feature>
<evidence type="ECO:0000313" key="8">
    <source>
        <dbReference type="Proteomes" id="UP001232245"/>
    </source>
</evidence>
<protein>
    <submittedName>
        <fullName evidence="7">Aldouronate transport system substrate-binding protein</fullName>
    </submittedName>
</protein>
<evidence type="ECO:0000256" key="6">
    <source>
        <dbReference type="SAM" id="SignalP"/>
    </source>
</evidence>
<sequence>MKKAKKSLSKKIVVPMLSTMLIASSLAACSNSDKASSDEGKSSSKNQITIMTTAYSPEPPSDDSPVLKELEKFTDTDIKMNWVLDSAYQDKLNITLASGDLPHIMMIPTKIPSFLSAVRDDAFWELGPYLKDYPNLSQANEITLNNSSIDGKIYGIYRARPLGRNGVIIRKDWLKNLGLEPPKTIDEFYNVLKAFTEKDPDGDGKDDTYGMVISKYTGPFDVMQTWFGAPNKWGEDDNGNLQPDFMTKEYMEALKFFKKLYDEGLINEDFAVMDPQKWGDPLLNHEAGVIVDVVDRAHRAEEDMLAADPNLKEPIDVFGAVEGPKGMFNLPTSGYSGMLAIPKSSVKTEEDLKRVLTFIDKMSEKEAQILAYNGLEGRHYEMKDGKFTVLTNNNEALINEYTDLNQFQTGIPEDRFLTEEKTPLIKKEEEVKLANEEIVVPNPAEALISEVYAQKGQQLDNIINDARIKFIVGQIDEAGFKEAIELWKSTGGNDYIEEINKLYKESQK</sequence>
<evidence type="ECO:0000256" key="4">
    <source>
        <dbReference type="ARBA" id="ARBA00023139"/>
    </source>
</evidence>
<dbReference type="Pfam" id="PF01547">
    <property type="entry name" value="SBP_bac_1"/>
    <property type="match status" value="1"/>
</dbReference>
<dbReference type="Gene3D" id="3.40.190.10">
    <property type="entry name" value="Periplasmic binding protein-like II"/>
    <property type="match status" value="2"/>
</dbReference>
<comment type="caution">
    <text evidence="7">The sequence shown here is derived from an EMBL/GenBank/DDBJ whole genome shotgun (WGS) entry which is preliminary data.</text>
</comment>
<reference evidence="7 8" key="1">
    <citation type="submission" date="2023-07" db="EMBL/GenBank/DDBJ databases">
        <title>Genomic Encyclopedia of Type Strains, Phase IV (KMG-IV): sequencing the most valuable type-strain genomes for metagenomic binning, comparative biology and taxonomic classification.</title>
        <authorList>
            <person name="Goeker M."/>
        </authorList>
    </citation>
    <scope>NUCLEOTIDE SEQUENCE [LARGE SCALE GENOMIC DNA]</scope>
    <source>
        <strain evidence="7 8">DSM 17723</strain>
    </source>
</reference>
<dbReference type="CDD" id="cd13580">
    <property type="entry name" value="PBP2_AlgQ_like_1"/>
    <property type="match status" value="1"/>
</dbReference>
<keyword evidence="2 6" id="KW-0732">Signal</keyword>
<dbReference type="Proteomes" id="UP001232245">
    <property type="component" value="Unassembled WGS sequence"/>
</dbReference>
<dbReference type="InterPro" id="IPR006059">
    <property type="entry name" value="SBP"/>
</dbReference>
<proteinExistence type="predicted"/>
<name>A0ABT9Z429_9BACI</name>
<evidence type="ECO:0000256" key="3">
    <source>
        <dbReference type="ARBA" id="ARBA00023136"/>
    </source>
</evidence>
<keyword evidence="4" id="KW-0564">Palmitate</keyword>
<dbReference type="PANTHER" id="PTHR43649">
    <property type="entry name" value="ARABINOSE-BINDING PROTEIN-RELATED"/>
    <property type="match status" value="1"/>
</dbReference>
<gene>
    <name evidence="7" type="ORF">J2S02_003327</name>
</gene>
<keyword evidence="5" id="KW-0449">Lipoprotein</keyword>
<dbReference type="PANTHER" id="PTHR43649:SF33">
    <property type="entry name" value="POLYGALACTURONAN_RHAMNOGALACTURONAN-BINDING PROTEIN YTCQ"/>
    <property type="match status" value="1"/>
</dbReference>
<organism evidence="7 8">
    <name type="scientific">Metabacillus niabensis</name>
    <dbReference type="NCBI Taxonomy" id="324854"/>
    <lineage>
        <taxon>Bacteria</taxon>
        <taxon>Bacillati</taxon>
        <taxon>Bacillota</taxon>
        <taxon>Bacilli</taxon>
        <taxon>Bacillales</taxon>
        <taxon>Bacillaceae</taxon>
        <taxon>Metabacillus</taxon>
    </lineage>
</organism>
<keyword evidence="3" id="KW-0472">Membrane</keyword>
<evidence type="ECO:0000256" key="1">
    <source>
        <dbReference type="ARBA" id="ARBA00022475"/>
    </source>
</evidence>